<evidence type="ECO:0000256" key="1">
    <source>
        <dbReference type="PROSITE-ProRule" id="PRU00176"/>
    </source>
</evidence>
<dbReference type="PANTHER" id="PTHR48037:SF1">
    <property type="entry name" value="RRM DOMAIN-CONTAINING PROTEIN"/>
    <property type="match status" value="1"/>
</dbReference>
<dbReference type="PANTHER" id="PTHR48037">
    <property type="entry name" value="ATPASE E1"/>
    <property type="match status" value="1"/>
</dbReference>
<evidence type="ECO:0000256" key="2">
    <source>
        <dbReference type="SAM" id="MobiDB-lite"/>
    </source>
</evidence>
<feature type="region of interest" description="Disordered" evidence="2">
    <location>
        <begin position="114"/>
        <end position="146"/>
    </location>
</feature>
<dbReference type="PROSITE" id="PS50102">
    <property type="entry name" value="RRM"/>
    <property type="match status" value="1"/>
</dbReference>
<evidence type="ECO:0000259" key="3">
    <source>
        <dbReference type="PROSITE" id="PS50102"/>
    </source>
</evidence>
<evidence type="ECO:0000313" key="4">
    <source>
        <dbReference type="EMBL" id="MES1918293.1"/>
    </source>
</evidence>
<dbReference type="SMART" id="SM00360">
    <property type="entry name" value="RRM"/>
    <property type="match status" value="1"/>
</dbReference>
<gene>
    <name evidence="4" type="ORF">MHBO_000280</name>
</gene>
<accession>A0ABV2AFY4</accession>
<dbReference type="InterPro" id="IPR035979">
    <property type="entry name" value="RBD_domain_sf"/>
</dbReference>
<dbReference type="SUPFAM" id="SSF54928">
    <property type="entry name" value="RNA-binding domain, RBD"/>
    <property type="match status" value="1"/>
</dbReference>
<proteinExistence type="predicted"/>
<dbReference type="InterPro" id="IPR012677">
    <property type="entry name" value="Nucleotide-bd_a/b_plait_sf"/>
</dbReference>
<feature type="domain" description="RRM" evidence="3">
    <location>
        <begin position="11"/>
        <end position="89"/>
    </location>
</feature>
<protein>
    <recommendedName>
        <fullName evidence="3">RRM domain-containing protein</fullName>
    </recommendedName>
</protein>
<sequence length="146" mass="16745">MATTDPNDTKSTLFVGGFPPEVNEKVLHAAFITFGEIKYIQIPMHPLTEKHKGYGFLEFEEAADAADAMANMDRSEIYGRVVHVNYAKPVKFTDKNKPVWAQTNEYIDILKKTQEEQHEKERKKQEDFMKQLEEQAKLPVGPSSEK</sequence>
<organism evidence="4 5">
    <name type="scientific">Bonamia ostreae</name>
    <dbReference type="NCBI Taxonomy" id="126728"/>
    <lineage>
        <taxon>Eukaryota</taxon>
        <taxon>Sar</taxon>
        <taxon>Rhizaria</taxon>
        <taxon>Endomyxa</taxon>
        <taxon>Ascetosporea</taxon>
        <taxon>Haplosporida</taxon>
        <taxon>Bonamia</taxon>
    </lineage>
</organism>
<dbReference type="Pfam" id="PF00076">
    <property type="entry name" value="RRM_1"/>
    <property type="match status" value="1"/>
</dbReference>
<dbReference type="Proteomes" id="UP001439008">
    <property type="component" value="Unassembled WGS sequence"/>
</dbReference>
<keyword evidence="5" id="KW-1185">Reference proteome</keyword>
<dbReference type="EMBL" id="JBDODL010000038">
    <property type="protein sequence ID" value="MES1918293.1"/>
    <property type="molecule type" value="Genomic_DNA"/>
</dbReference>
<evidence type="ECO:0000313" key="5">
    <source>
        <dbReference type="Proteomes" id="UP001439008"/>
    </source>
</evidence>
<feature type="compositionally biased region" description="Basic and acidic residues" evidence="2">
    <location>
        <begin position="114"/>
        <end position="136"/>
    </location>
</feature>
<dbReference type="Gene3D" id="3.30.70.330">
    <property type="match status" value="1"/>
</dbReference>
<reference evidence="4 5" key="1">
    <citation type="journal article" date="2024" name="BMC Biol.">
        <title>Comparative genomics of Ascetosporea gives new insight into the evolutionary basis for animal parasitism in Rhizaria.</title>
        <authorList>
            <person name="Hiltunen Thoren M."/>
            <person name="Onut-Brannstrom I."/>
            <person name="Alfjorden A."/>
            <person name="Peckova H."/>
            <person name="Swords F."/>
            <person name="Hooper C."/>
            <person name="Holzer A.S."/>
            <person name="Bass D."/>
            <person name="Burki F."/>
        </authorList>
    </citation>
    <scope>NUCLEOTIDE SEQUENCE [LARGE SCALE GENOMIC DNA]</scope>
    <source>
        <strain evidence="4">20-A016</strain>
    </source>
</reference>
<name>A0ABV2AFY4_9EUKA</name>
<dbReference type="InterPro" id="IPR000504">
    <property type="entry name" value="RRM_dom"/>
</dbReference>
<keyword evidence="1" id="KW-0694">RNA-binding</keyword>
<comment type="caution">
    <text evidence="4">The sequence shown here is derived from an EMBL/GenBank/DDBJ whole genome shotgun (WGS) entry which is preliminary data.</text>
</comment>